<dbReference type="PIRSF" id="PIRSF018455">
    <property type="entry name" value="MepA"/>
    <property type="match status" value="1"/>
</dbReference>
<dbReference type="OrthoDB" id="1467367at2"/>
<feature type="disulfide bond" evidence="8">
    <location>
        <begin position="200"/>
        <end position="248"/>
    </location>
</feature>
<dbReference type="Proteomes" id="UP000094622">
    <property type="component" value="Unassembled WGS sequence"/>
</dbReference>
<dbReference type="GO" id="GO:0006508">
    <property type="term" value="P:proteolysis"/>
    <property type="evidence" value="ECO:0007669"/>
    <property type="project" value="UniProtKB-KW"/>
</dbReference>
<dbReference type="SUPFAM" id="SSF55166">
    <property type="entry name" value="Hedgehog/DD-peptidase"/>
    <property type="match status" value="1"/>
</dbReference>
<comment type="caution">
    <text evidence="11">The sequence shown here is derived from an EMBL/GenBank/DDBJ whole genome shotgun (WGS) entry which is preliminary data.</text>
</comment>
<dbReference type="RefSeq" id="WP_083255656.1">
    <property type="nucleotide sequence ID" value="NZ_MCRJ01000048.1"/>
</dbReference>
<dbReference type="PATRIC" id="fig|1439726.3.peg.2300"/>
<feature type="disulfide bond" evidence="8">
    <location>
        <begin position="229"/>
        <end position="236"/>
    </location>
</feature>
<keyword evidence="2" id="KW-0479">Metal-binding</keyword>
<evidence type="ECO:0000256" key="3">
    <source>
        <dbReference type="ARBA" id="ARBA00022729"/>
    </source>
</evidence>
<evidence type="ECO:0000256" key="8">
    <source>
        <dbReference type="PIRSR" id="PIRSR018455-2"/>
    </source>
</evidence>
<keyword evidence="1" id="KW-0645">Protease</keyword>
<evidence type="ECO:0000256" key="4">
    <source>
        <dbReference type="ARBA" id="ARBA00022764"/>
    </source>
</evidence>
<reference evidence="11 12" key="1">
    <citation type="submission" date="2016-07" db="EMBL/GenBank/DDBJ databases">
        <title>Draft Genome Sequence of Methylobrevis pamukkalensis PK2.</title>
        <authorList>
            <person name="Vasilenko O.V."/>
            <person name="Doronina N.V."/>
            <person name="Shmareva M.N."/>
            <person name="Tarlachkov S.V."/>
            <person name="Mustakhimov I."/>
            <person name="Trotsenko Y.A."/>
        </authorList>
    </citation>
    <scope>NUCLEOTIDE SEQUENCE [LARGE SCALE GENOMIC DNA]</scope>
    <source>
        <strain evidence="11 12">PK2</strain>
    </source>
</reference>
<keyword evidence="5 11" id="KW-0378">Hydrolase</keyword>
<accession>A0A1E3H2F0</accession>
<dbReference type="Gene3D" id="3.30.1380.10">
    <property type="match status" value="1"/>
</dbReference>
<dbReference type="GO" id="GO:0030288">
    <property type="term" value="C:outer membrane-bounded periplasmic space"/>
    <property type="evidence" value="ECO:0007669"/>
    <property type="project" value="InterPro"/>
</dbReference>
<dbReference type="Pfam" id="PF03411">
    <property type="entry name" value="Peptidase_M74"/>
    <property type="match status" value="1"/>
</dbReference>
<name>A0A1E3H2F0_9HYPH</name>
<dbReference type="EC" id="3.4.24.-" evidence="11"/>
<feature type="signal peptide" evidence="10">
    <location>
        <begin position="1"/>
        <end position="26"/>
    </location>
</feature>
<dbReference type="AlphaFoldDB" id="A0A1E3H2F0"/>
<dbReference type="InterPro" id="IPR005073">
    <property type="entry name" value="Peptidase_M74"/>
</dbReference>
<evidence type="ECO:0000313" key="11">
    <source>
        <dbReference type="EMBL" id="ODN70503.1"/>
    </source>
</evidence>
<dbReference type="GO" id="GO:0046872">
    <property type="term" value="F:metal ion binding"/>
    <property type="evidence" value="ECO:0007669"/>
    <property type="project" value="UniProtKB-KW"/>
</dbReference>
<keyword evidence="8" id="KW-1015">Disulfide bond</keyword>
<dbReference type="EMBL" id="MCRJ01000048">
    <property type="protein sequence ID" value="ODN70503.1"/>
    <property type="molecule type" value="Genomic_DNA"/>
</dbReference>
<dbReference type="InterPro" id="IPR009045">
    <property type="entry name" value="Zn_M74/Hedgehog-like"/>
</dbReference>
<keyword evidence="12" id="KW-1185">Reference proteome</keyword>
<protein>
    <submittedName>
        <fullName evidence="11">Penicillin-insensitive murein endopeptidase</fullName>
        <ecNumber evidence="11">3.4.24.-</ecNumber>
    </submittedName>
</protein>
<sequence>MVPRPILLLGALLMLVSLGLPGTAAAAETPAKELFGAKDTPAPLAARAIGSYARGCLAGAVALPVNGPGWQVMRLSRNRFWGHPNLIATLERLAAKAPDLGWRGLMVGDMAQPRGGPMLTGHSSHQIGLDADIWLQPTPDHLMTNRERENVSAVSMLDRNGKTVDPRKFTPVHAALIRASAKDRAVARIFVNPAIKKALCEGAGRDRAWLSKVRPWYGHDYHFHIRIDCPRGSSGCKDQAAPPPGDGCGKELAWWLSDAPYAKPDKPKKPAPPPRPVTLKDLPPACSEVLVAR</sequence>
<keyword evidence="7" id="KW-0482">Metalloprotease</keyword>
<evidence type="ECO:0000256" key="9">
    <source>
        <dbReference type="SAM" id="MobiDB-lite"/>
    </source>
</evidence>
<evidence type="ECO:0000256" key="2">
    <source>
        <dbReference type="ARBA" id="ARBA00022723"/>
    </source>
</evidence>
<evidence type="ECO:0000256" key="5">
    <source>
        <dbReference type="ARBA" id="ARBA00022801"/>
    </source>
</evidence>
<evidence type="ECO:0000256" key="7">
    <source>
        <dbReference type="ARBA" id="ARBA00023049"/>
    </source>
</evidence>
<proteinExistence type="predicted"/>
<evidence type="ECO:0000256" key="10">
    <source>
        <dbReference type="SAM" id="SignalP"/>
    </source>
</evidence>
<evidence type="ECO:0000256" key="1">
    <source>
        <dbReference type="ARBA" id="ARBA00022670"/>
    </source>
</evidence>
<keyword evidence="3 10" id="KW-0732">Signal</keyword>
<evidence type="ECO:0000313" key="12">
    <source>
        <dbReference type="Proteomes" id="UP000094622"/>
    </source>
</evidence>
<evidence type="ECO:0000256" key="6">
    <source>
        <dbReference type="ARBA" id="ARBA00022833"/>
    </source>
</evidence>
<dbReference type="NCBIfam" id="NF006947">
    <property type="entry name" value="PRK09429.1"/>
    <property type="match status" value="1"/>
</dbReference>
<dbReference type="GO" id="GO:0008237">
    <property type="term" value="F:metallopeptidase activity"/>
    <property type="evidence" value="ECO:0007669"/>
    <property type="project" value="UniProtKB-KW"/>
</dbReference>
<feature type="region of interest" description="Disordered" evidence="9">
    <location>
        <begin position="260"/>
        <end position="281"/>
    </location>
</feature>
<feature type="chain" id="PRO_5009128862" evidence="10">
    <location>
        <begin position="27"/>
        <end position="293"/>
    </location>
</feature>
<organism evidence="11 12">
    <name type="scientific">Methylobrevis pamukkalensis</name>
    <dbReference type="NCBI Taxonomy" id="1439726"/>
    <lineage>
        <taxon>Bacteria</taxon>
        <taxon>Pseudomonadati</taxon>
        <taxon>Pseudomonadota</taxon>
        <taxon>Alphaproteobacteria</taxon>
        <taxon>Hyphomicrobiales</taxon>
        <taxon>Pleomorphomonadaceae</taxon>
        <taxon>Methylobrevis</taxon>
    </lineage>
</organism>
<keyword evidence="6" id="KW-0862">Zinc</keyword>
<dbReference type="GO" id="GO:0004252">
    <property type="term" value="F:serine-type endopeptidase activity"/>
    <property type="evidence" value="ECO:0007669"/>
    <property type="project" value="InterPro"/>
</dbReference>
<gene>
    <name evidence="11" type="primary">mepA</name>
    <name evidence="11" type="ORF">A6302_02179</name>
</gene>
<keyword evidence="4" id="KW-0574">Periplasm</keyword>